<sequence length="302" mass="34884">MVNSENIGDFYKRVPQANPYGLSLNNTGSGHFNVFSRENCSIVTPYRRRDFYKVTLLIGQGRLFFADRWVLIDKPALLFSNPLIPYSWEGDAQGQLGWFCLFSEAFLMPSERLGSLHESALFKIGGNPVFFVNEEQQDEISVIFRKMMQEMESDYAHKYDVLRNLLQLLIHEAMKINPIGNYQRHHNAAERITSLFIELMERQFPIDSPGSYLKIKTPKDYALHLSVHVNHLNRAVKEFTGKTTSDHIAARLITEAWALLKHSNWNISEIAYSLGFEYPPYFTNFFKKKTGVSPNEARKSFV</sequence>
<dbReference type="PANTHER" id="PTHR43280:SF32">
    <property type="entry name" value="TRANSCRIPTIONAL REGULATORY PROTEIN"/>
    <property type="match status" value="1"/>
</dbReference>
<dbReference type="InterPro" id="IPR018060">
    <property type="entry name" value="HTH_AraC"/>
</dbReference>
<evidence type="ECO:0000313" key="6">
    <source>
        <dbReference type="Proteomes" id="UP000028007"/>
    </source>
</evidence>
<accession>A0A081PHX1</accession>
<dbReference type="eggNOG" id="COG2207">
    <property type="taxonomic scope" value="Bacteria"/>
</dbReference>
<dbReference type="SMART" id="SM00342">
    <property type="entry name" value="HTH_ARAC"/>
    <property type="match status" value="1"/>
</dbReference>
<reference evidence="5 6" key="1">
    <citation type="journal article" date="1992" name="Int. J. Syst. Bacteriol.">
        <title>Sphingobacterium antarcticus sp. nov. a Psychrotrophic Bacterium from the Soils of Schirmacher Oasis, Antarctica.</title>
        <authorList>
            <person name="Shivaji S."/>
            <person name="Ray M.K."/>
            <person name="Rao N.S."/>
            <person name="Saiserr L."/>
            <person name="Jagannadham M.V."/>
            <person name="Kumar G.S."/>
            <person name="Reddy G."/>
            <person name="Bhargava P.M."/>
        </authorList>
    </citation>
    <scope>NUCLEOTIDE SEQUENCE [LARGE SCALE GENOMIC DNA]</scope>
    <source>
        <strain evidence="5 6">4BY</strain>
    </source>
</reference>
<dbReference type="GO" id="GO:0003700">
    <property type="term" value="F:DNA-binding transcription factor activity"/>
    <property type="evidence" value="ECO:0007669"/>
    <property type="project" value="InterPro"/>
</dbReference>
<dbReference type="InterPro" id="IPR020449">
    <property type="entry name" value="Tscrpt_reg_AraC-type_HTH"/>
</dbReference>
<keyword evidence="1" id="KW-0805">Transcription regulation</keyword>
<proteinExistence type="predicted"/>
<dbReference type="EMBL" id="JNFF01000046">
    <property type="protein sequence ID" value="KEQ30294.1"/>
    <property type="molecule type" value="Genomic_DNA"/>
</dbReference>
<evidence type="ECO:0000256" key="1">
    <source>
        <dbReference type="ARBA" id="ARBA00023015"/>
    </source>
</evidence>
<name>A0A081PHX1_9SPHI</name>
<dbReference type="AlphaFoldDB" id="A0A081PHX1"/>
<dbReference type="Proteomes" id="UP000028007">
    <property type="component" value="Unassembled WGS sequence"/>
</dbReference>
<dbReference type="InterPro" id="IPR009057">
    <property type="entry name" value="Homeodomain-like_sf"/>
</dbReference>
<keyword evidence="6" id="KW-1185">Reference proteome</keyword>
<feature type="domain" description="HTH araC/xylS-type" evidence="4">
    <location>
        <begin position="190"/>
        <end position="300"/>
    </location>
</feature>
<keyword evidence="2" id="KW-0238">DNA-binding</keyword>
<dbReference type="Gene3D" id="1.10.10.60">
    <property type="entry name" value="Homeodomain-like"/>
    <property type="match status" value="1"/>
</dbReference>
<dbReference type="RefSeq" id="WP_037440090.1">
    <property type="nucleotide sequence ID" value="NZ_JNFF01000046.1"/>
</dbReference>
<evidence type="ECO:0000313" key="5">
    <source>
        <dbReference type="EMBL" id="KEQ30294.1"/>
    </source>
</evidence>
<dbReference type="GO" id="GO:0043565">
    <property type="term" value="F:sequence-specific DNA binding"/>
    <property type="evidence" value="ECO:0007669"/>
    <property type="project" value="InterPro"/>
</dbReference>
<dbReference type="Pfam" id="PF12833">
    <property type="entry name" value="HTH_18"/>
    <property type="match status" value="1"/>
</dbReference>
<dbReference type="PROSITE" id="PS01124">
    <property type="entry name" value="HTH_ARAC_FAMILY_2"/>
    <property type="match status" value="1"/>
</dbReference>
<evidence type="ECO:0000259" key="4">
    <source>
        <dbReference type="PROSITE" id="PS01124"/>
    </source>
</evidence>
<gene>
    <name evidence="5" type="ORF">N180_10090</name>
</gene>
<organism evidence="5 6">
    <name type="scientific">Pedobacter antarcticus 4BY</name>
    <dbReference type="NCBI Taxonomy" id="1358423"/>
    <lineage>
        <taxon>Bacteria</taxon>
        <taxon>Pseudomonadati</taxon>
        <taxon>Bacteroidota</taxon>
        <taxon>Sphingobacteriia</taxon>
        <taxon>Sphingobacteriales</taxon>
        <taxon>Sphingobacteriaceae</taxon>
        <taxon>Pedobacter</taxon>
    </lineage>
</organism>
<evidence type="ECO:0000256" key="2">
    <source>
        <dbReference type="ARBA" id="ARBA00023125"/>
    </source>
</evidence>
<keyword evidence="3" id="KW-0804">Transcription</keyword>
<dbReference type="OrthoDB" id="629929at2"/>
<dbReference type="PRINTS" id="PR00032">
    <property type="entry name" value="HTHARAC"/>
</dbReference>
<protein>
    <submittedName>
        <fullName evidence="5">Transcriptional regulator</fullName>
    </submittedName>
</protein>
<dbReference type="SUPFAM" id="SSF46689">
    <property type="entry name" value="Homeodomain-like"/>
    <property type="match status" value="1"/>
</dbReference>
<dbReference type="PANTHER" id="PTHR43280">
    <property type="entry name" value="ARAC-FAMILY TRANSCRIPTIONAL REGULATOR"/>
    <property type="match status" value="1"/>
</dbReference>
<comment type="caution">
    <text evidence="5">The sequence shown here is derived from an EMBL/GenBank/DDBJ whole genome shotgun (WGS) entry which is preliminary data.</text>
</comment>
<evidence type="ECO:0000256" key="3">
    <source>
        <dbReference type="ARBA" id="ARBA00023163"/>
    </source>
</evidence>